<dbReference type="PANTHER" id="PTHR12357">
    <property type="entry name" value="YTH YT521-B HOMOLOGY DOMAIN-CONTAINING"/>
    <property type="match status" value="1"/>
</dbReference>
<comment type="similarity">
    <text evidence="1">Belongs to the YTHDF family.</text>
</comment>
<name>A0A7N0TW93_KALFE</name>
<protein>
    <recommendedName>
        <fullName evidence="1">YTH domain-containing family protein</fullName>
    </recommendedName>
</protein>
<dbReference type="Gene3D" id="3.10.590.10">
    <property type="entry name" value="ph1033 like domains"/>
    <property type="match status" value="1"/>
</dbReference>
<dbReference type="Proteomes" id="UP000594263">
    <property type="component" value="Unplaced"/>
</dbReference>
<feature type="compositionally biased region" description="Polar residues" evidence="2">
    <location>
        <begin position="171"/>
        <end position="184"/>
    </location>
</feature>
<dbReference type="EnsemblPlants" id="Kaladp0047s0169.1.v1.1">
    <property type="protein sequence ID" value="Kaladp0047s0169.1.v1.1"/>
    <property type="gene ID" value="Kaladp0047s0169.v1.1"/>
</dbReference>
<reference evidence="4" key="1">
    <citation type="submission" date="2021-01" db="UniProtKB">
        <authorList>
            <consortium name="EnsemblPlants"/>
        </authorList>
    </citation>
    <scope>IDENTIFICATION</scope>
</reference>
<comment type="function">
    <text evidence="1">Specifically recognizes and binds N6-methyladenosine (m6A)-containing RNAs, and regulates mRNA stability. M6A is a modification present at internal sites of mRNAs and some non-coding RNAs and plays a role in mRNA stability and processing.</text>
</comment>
<dbReference type="GO" id="GO:0005737">
    <property type="term" value="C:cytoplasm"/>
    <property type="evidence" value="ECO:0007669"/>
    <property type="project" value="TreeGrafter"/>
</dbReference>
<keyword evidence="1" id="KW-0694">RNA-binding</keyword>
<dbReference type="Gramene" id="Kaladp0047s0169.1.v1.1">
    <property type="protein sequence ID" value="Kaladp0047s0169.1.v1.1"/>
    <property type="gene ID" value="Kaladp0047s0169.v1.1"/>
</dbReference>
<dbReference type="Pfam" id="PF04146">
    <property type="entry name" value="YTH"/>
    <property type="match status" value="1"/>
</dbReference>
<dbReference type="GO" id="GO:1990247">
    <property type="term" value="F:N6-methyladenosine-containing RNA reader activity"/>
    <property type="evidence" value="ECO:0007669"/>
    <property type="project" value="UniProtKB-UniRule"/>
</dbReference>
<dbReference type="GO" id="GO:0061157">
    <property type="term" value="P:mRNA destabilization"/>
    <property type="evidence" value="ECO:0007669"/>
    <property type="project" value="TreeGrafter"/>
</dbReference>
<keyword evidence="5" id="KW-1185">Reference proteome</keyword>
<feature type="compositionally biased region" description="Basic and acidic residues" evidence="2">
    <location>
        <begin position="44"/>
        <end position="56"/>
    </location>
</feature>
<evidence type="ECO:0000313" key="5">
    <source>
        <dbReference type="Proteomes" id="UP000594263"/>
    </source>
</evidence>
<dbReference type="AlphaFoldDB" id="A0A7N0TW93"/>
<organism evidence="4 5">
    <name type="scientific">Kalanchoe fedtschenkoi</name>
    <name type="common">Lavender scallops</name>
    <name type="synonym">South American air plant</name>
    <dbReference type="NCBI Taxonomy" id="63787"/>
    <lineage>
        <taxon>Eukaryota</taxon>
        <taxon>Viridiplantae</taxon>
        <taxon>Streptophyta</taxon>
        <taxon>Embryophyta</taxon>
        <taxon>Tracheophyta</taxon>
        <taxon>Spermatophyta</taxon>
        <taxon>Magnoliopsida</taxon>
        <taxon>eudicotyledons</taxon>
        <taxon>Gunneridae</taxon>
        <taxon>Pentapetalae</taxon>
        <taxon>Saxifragales</taxon>
        <taxon>Crassulaceae</taxon>
        <taxon>Kalanchoe</taxon>
    </lineage>
</organism>
<accession>A0A7N0TW93</accession>
<dbReference type="InterPro" id="IPR045168">
    <property type="entry name" value="YTH_prot"/>
</dbReference>
<evidence type="ECO:0000256" key="1">
    <source>
        <dbReference type="RuleBase" id="RU369095"/>
    </source>
</evidence>
<feature type="domain" description="YTH" evidence="3">
    <location>
        <begin position="242"/>
        <end position="383"/>
    </location>
</feature>
<dbReference type="PANTHER" id="PTHR12357:SF95">
    <property type="entry name" value="YTH DOMAIN-CONTAINING FAMILY PROTEIN"/>
    <property type="match status" value="1"/>
</dbReference>
<dbReference type="CDD" id="cd21134">
    <property type="entry name" value="YTH"/>
    <property type="match status" value="1"/>
</dbReference>
<sequence>MNQDTDPATEPECQKQDVKNTVPFKEAKQENYLATSNAPGHTSLDGDTKANDEPRSNRRPYYSSAGYHEYTLVDGVEVVNFYPWDHRPGPGRYASSSSKSNSFSSVNPNGTSAGYNFSSDSCMRPYREPSGFDKSILHSQHGRHSYKDFHQAMNSSSPSGHHRYAGAYNKPRSNSHGFNPPQSHRGNEDDLDASKEIVCGPRARSRGDHVKTNETKEDEDLPYFAQRRHFNKPDFQTEYENAKFYIIKSFGEDNVHKSVKYGAWSSTPNGNDKLDAAYIEAKAKAAETGKPCPVYFFFSVNRSGQFVGVAEMVGSLDSNQNLDFWQLDKWSGWFPVKWRIVKDVSHSALRHIILKENDNKPVTYTRDTQEIGLAQGIEMLEIFKNHTAKTSLLDDFPFYENREKLLAAERKSRAEESRRRAEKHERNRYHEEGLVMFDGRGRTDMTSVIRRTRNLSLNPRP</sequence>
<evidence type="ECO:0000256" key="2">
    <source>
        <dbReference type="SAM" id="MobiDB-lite"/>
    </source>
</evidence>
<dbReference type="PROSITE" id="PS50882">
    <property type="entry name" value="YTH"/>
    <property type="match status" value="1"/>
</dbReference>
<dbReference type="GO" id="GO:0003729">
    <property type="term" value="F:mRNA binding"/>
    <property type="evidence" value="ECO:0007669"/>
    <property type="project" value="UniProtKB-UniRule"/>
</dbReference>
<proteinExistence type="inferred from homology"/>
<dbReference type="InterPro" id="IPR007275">
    <property type="entry name" value="YTH_domain"/>
</dbReference>
<feature type="region of interest" description="Disordered" evidence="2">
    <location>
        <begin position="1"/>
        <end position="62"/>
    </location>
</feature>
<evidence type="ECO:0000259" key="3">
    <source>
        <dbReference type="PROSITE" id="PS50882"/>
    </source>
</evidence>
<dbReference type="SMR" id="A0A7N0TW93"/>
<feature type="region of interest" description="Disordered" evidence="2">
    <location>
        <begin position="150"/>
        <end position="190"/>
    </location>
</feature>
<evidence type="ECO:0000313" key="4">
    <source>
        <dbReference type="EnsemblPlants" id="Kaladp0047s0169.1.v1.1"/>
    </source>
</evidence>